<sequence>MYVLEYASTWDRPDRRPAGWYTTSADAACVSWSAAGAARFLRSRDVLGAEAVFGGVRA</sequence>
<name>A0A917QQ76_9ACTN</name>
<dbReference type="Proteomes" id="UP000637788">
    <property type="component" value="Unassembled WGS sequence"/>
</dbReference>
<evidence type="ECO:0000313" key="1">
    <source>
        <dbReference type="EMBL" id="GGK63463.1"/>
    </source>
</evidence>
<evidence type="ECO:0000313" key="2">
    <source>
        <dbReference type="Proteomes" id="UP000637788"/>
    </source>
</evidence>
<reference evidence="1" key="1">
    <citation type="journal article" date="2014" name="Int. J. Syst. Evol. Microbiol.">
        <title>Complete genome sequence of Corynebacterium casei LMG S-19264T (=DSM 44701T), isolated from a smear-ripened cheese.</title>
        <authorList>
            <consortium name="US DOE Joint Genome Institute (JGI-PGF)"/>
            <person name="Walter F."/>
            <person name="Albersmeier A."/>
            <person name="Kalinowski J."/>
            <person name="Ruckert C."/>
        </authorList>
    </citation>
    <scope>NUCLEOTIDE SEQUENCE</scope>
    <source>
        <strain evidence="1">JCM 3035</strain>
    </source>
</reference>
<reference evidence="1" key="2">
    <citation type="submission" date="2020-09" db="EMBL/GenBank/DDBJ databases">
        <authorList>
            <person name="Sun Q."/>
            <person name="Ohkuma M."/>
        </authorList>
    </citation>
    <scope>NUCLEOTIDE SEQUENCE</scope>
    <source>
        <strain evidence="1">JCM 3035</strain>
    </source>
</reference>
<dbReference type="EMBL" id="BMPQ01000005">
    <property type="protein sequence ID" value="GGK63463.1"/>
    <property type="molecule type" value="Genomic_DNA"/>
</dbReference>
<protein>
    <submittedName>
        <fullName evidence="1">Uncharacterized protein</fullName>
    </submittedName>
</protein>
<gene>
    <name evidence="1" type="ORF">GCM10010094_25370</name>
</gene>
<keyword evidence="2" id="KW-1185">Reference proteome</keyword>
<comment type="caution">
    <text evidence="1">The sequence shown here is derived from an EMBL/GenBank/DDBJ whole genome shotgun (WGS) entry which is preliminary data.</text>
</comment>
<proteinExistence type="predicted"/>
<accession>A0A917QQ76</accession>
<dbReference type="AlphaFoldDB" id="A0A917QQ76"/>
<organism evidence="1 2">
    <name type="scientific">Streptomyces flaveus</name>
    <dbReference type="NCBI Taxonomy" id="66370"/>
    <lineage>
        <taxon>Bacteria</taxon>
        <taxon>Bacillati</taxon>
        <taxon>Actinomycetota</taxon>
        <taxon>Actinomycetes</taxon>
        <taxon>Kitasatosporales</taxon>
        <taxon>Streptomycetaceae</taxon>
        <taxon>Streptomyces</taxon>
        <taxon>Streptomyces aurantiacus group</taxon>
    </lineage>
</organism>